<dbReference type="PANTHER" id="PTHR43539:SF68">
    <property type="entry name" value="FLAVIN-BINDING MONOOXYGENASE-LIKE PROTEIN (AFU_ORTHOLOGUE AFUA_4G09220)"/>
    <property type="match status" value="1"/>
</dbReference>
<evidence type="ECO:0000256" key="5">
    <source>
        <dbReference type="ARBA" id="ARBA00022857"/>
    </source>
</evidence>
<dbReference type="InterPro" id="IPR050982">
    <property type="entry name" value="Auxin_biosynth/cation_transpt"/>
</dbReference>
<dbReference type="GO" id="GO:0004499">
    <property type="term" value="F:N,N-dimethylaniline monooxygenase activity"/>
    <property type="evidence" value="ECO:0007669"/>
    <property type="project" value="InterPro"/>
</dbReference>
<keyword evidence="4" id="KW-0274">FAD</keyword>
<dbReference type="Proteomes" id="UP001172673">
    <property type="component" value="Unassembled WGS sequence"/>
</dbReference>
<organism evidence="7 8">
    <name type="scientific">Cladophialophora chaetospira</name>
    <dbReference type="NCBI Taxonomy" id="386627"/>
    <lineage>
        <taxon>Eukaryota</taxon>
        <taxon>Fungi</taxon>
        <taxon>Dikarya</taxon>
        <taxon>Ascomycota</taxon>
        <taxon>Pezizomycotina</taxon>
        <taxon>Eurotiomycetes</taxon>
        <taxon>Chaetothyriomycetidae</taxon>
        <taxon>Chaetothyriales</taxon>
        <taxon>Herpotrichiellaceae</taxon>
        <taxon>Cladophialophora</taxon>
    </lineage>
</organism>
<keyword evidence="3" id="KW-0285">Flavoprotein</keyword>
<evidence type="ECO:0000256" key="1">
    <source>
        <dbReference type="ARBA" id="ARBA00001974"/>
    </source>
</evidence>
<dbReference type="InterPro" id="IPR036188">
    <property type="entry name" value="FAD/NAD-bd_sf"/>
</dbReference>
<gene>
    <name evidence="7" type="ORF">H2200_012444</name>
</gene>
<name>A0AA38WXV5_9EURO</name>
<dbReference type="PANTHER" id="PTHR43539">
    <property type="entry name" value="FLAVIN-BINDING MONOOXYGENASE-LIKE PROTEIN (AFU_ORTHOLOGUE AFUA_4G09220)"/>
    <property type="match status" value="1"/>
</dbReference>
<evidence type="ECO:0008006" key="9">
    <source>
        <dbReference type="Google" id="ProtNLM"/>
    </source>
</evidence>
<evidence type="ECO:0000313" key="8">
    <source>
        <dbReference type="Proteomes" id="UP001172673"/>
    </source>
</evidence>
<dbReference type="Pfam" id="PF00743">
    <property type="entry name" value="FMO-like"/>
    <property type="match status" value="1"/>
</dbReference>
<comment type="cofactor">
    <cofactor evidence="1">
        <name>FAD</name>
        <dbReference type="ChEBI" id="CHEBI:57692"/>
    </cofactor>
</comment>
<keyword evidence="5" id="KW-0521">NADP</keyword>
<dbReference type="Gene3D" id="3.50.50.60">
    <property type="entry name" value="FAD/NAD(P)-binding domain"/>
    <property type="match status" value="2"/>
</dbReference>
<dbReference type="SUPFAM" id="SSF51905">
    <property type="entry name" value="FAD/NAD(P)-binding domain"/>
    <property type="match status" value="1"/>
</dbReference>
<evidence type="ECO:0000256" key="2">
    <source>
        <dbReference type="ARBA" id="ARBA00009183"/>
    </source>
</evidence>
<sequence length="645" mass="72363">MGSLGPEHLSMKDQNALLFDSLPAYLPNIILPETYDLEALASDAVIRLENLEPSDLAEDVVWRDLCALTGTFRTFYGSINVHSVWKKLFRVHRPHLFKPVLGASEIFRAGKRSSWVQISYTFECRGNPETRCSGFIGLIPDLISSTWKIWLFTTLLEELKGFPSPDKPAFQPQANGLSDGSHASNRFTSGKIPNNLPHHLKKKESFDCVVVGAGFSGLAIAGRLHAMGISVLTVEKNPEVGDNWKNRYDSARCKYLETLQNVSLELTPTLAPVHTTKEFSEFPMARMFTNEDPKFPGRLDLIRAYRRYIAFHDINVWCSSCLKNASYDTSCRSWTLTIERQEQTTHVRTRHLVLAIGSHGSVPNMPKIPNRNLFKGEVLHSLHYKSADTWKGRAGLVVGSANTAHDVAEDMVDAGLSSVTLTQRNPTPVFPIEWYRELMDSRYHDNSDLEQADRRTISFPTAIARLINMEYYKGHMSRDPEKLRALERAGFAVEYSGDMVKCTFGDGAGGHHTDVGGGARIIKGEIKVKSGVIPTEFTETGLRFSDGSHQEADVVVFCTGFHTNMLPQAMKMLGPIMHDQLEDFWGIDEEGEIRGAFKRMKQEGIWFIGGGAPWARFGSRFLALQIQADLLGCPLQRYTADRREM</sequence>
<dbReference type="AlphaFoldDB" id="A0AA38WXV5"/>
<evidence type="ECO:0000256" key="4">
    <source>
        <dbReference type="ARBA" id="ARBA00022827"/>
    </source>
</evidence>
<protein>
    <recommendedName>
        <fullName evidence="9">Flavin-containing monooxygenase</fullName>
    </recommendedName>
</protein>
<evidence type="ECO:0000256" key="6">
    <source>
        <dbReference type="ARBA" id="ARBA00023002"/>
    </source>
</evidence>
<comment type="similarity">
    <text evidence="2">Belongs to the FMO family.</text>
</comment>
<dbReference type="GO" id="GO:0050660">
    <property type="term" value="F:flavin adenine dinucleotide binding"/>
    <property type="evidence" value="ECO:0007669"/>
    <property type="project" value="InterPro"/>
</dbReference>
<keyword evidence="8" id="KW-1185">Reference proteome</keyword>
<evidence type="ECO:0000256" key="3">
    <source>
        <dbReference type="ARBA" id="ARBA00022630"/>
    </source>
</evidence>
<keyword evidence="6" id="KW-0560">Oxidoreductase</keyword>
<comment type="caution">
    <text evidence="7">The sequence shown here is derived from an EMBL/GenBank/DDBJ whole genome shotgun (WGS) entry which is preliminary data.</text>
</comment>
<dbReference type="InterPro" id="IPR020946">
    <property type="entry name" value="Flavin_mOase-like"/>
</dbReference>
<dbReference type="FunFam" id="3.50.50.60:FF:000023">
    <property type="entry name" value="Dimethylaniline monooxygenase [N-oxide-forming]"/>
    <property type="match status" value="1"/>
</dbReference>
<dbReference type="GO" id="GO:0050661">
    <property type="term" value="F:NADP binding"/>
    <property type="evidence" value="ECO:0007669"/>
    <property type="project" value="InterPro"/>
</dbReference>
<proteinExistence type="inferred from homology"/>
<reference evidence="7" key="1">
    <citation type="submission" date="2022-10" db="EMBL/GenBank/DDBJ databases">
        <title>Culturing micro-colonial fungi from biological soil crusts in the Mojave desert and describing Neophaeococcomyces mojavensis, and introducing the new genera and species Taxawa tesnikishii.</title>
        <authorList>
            <person name="Kurbessoian T."/>
            <person name="Stajich J.E."/>
        </authorList>
    </citation>
    <scope>NUCLEOTIDE SEQUENCE</scope>
    <source>
        <strain evidence="7">TK_41</strain>
    </source>
</reference>
<evidence type="ECO:0000313" key="7">
    <source>
        <dbReference type="EMBL" id="KAJ9603149.1"/>
    </source>
</evidence>
<accession>A0AA38WXV5</accession>
<dbReference type="EMBL" id="JAPDRK010000023">
    <property type="protein sequence ID" value="KAJ9603149.1"/>
    <property type="molecule type" value="Genomic_DNA"/>
</dbReference>